<keyword evidence="1" id="KW-0472">Membrane</keyword>
<dbReference type="EMBL" id="WNDX01000011">
    <property type="protein sequence ID" value="KAF1047456.1"/>
    <property type="molecule type" value="Genomic_DNA"/>
</dbReference>
<evidence type="ECO:0000313" key="2">
    <source>
        <dbReference type="EMBL" id="KAF1047456.1"/>
    </source>
</evidence>
<evidence type="ECO:0008006" key="4">
    <source>
        <dbReference type="Google" id="ProtNLM"/>
    </source>
</evidence>
<comment type="caution">
    <text evidence="2">The sequence shown here is derived from an EMBL/GenBank/DDBJ whole genome shotgun (WGS) entry which is preliminary data.</text>
</comment>
<evidence type="ECO:0000313" key="3">
    <source>
        <dbReference type="Proteomes" id="UP000462435"/>
    </source>
</evidence>
<feature type="transmembrane region" description="Helical" evidence="1">
    <location>
        <begin position="44"/>
        <end position="64"/>
    </location>
</feature>
<accession>A0A7V8FZG9</accession>
<dbReference type="AlphaFoldDB" id="A0A7V8FZG9"/>
<keyword evidence="1" id="KW-1133">Transmembrane helix</keyword>
<organism evidence="2 3">
    <name type="scientific">Herbaspirillum frisingense</name>
    <dbReference type="NCBI Taxonomy" id="92645"/>
    <lineage>
        <taxon>Bacteria</taxon>
        <taxon>Pseudomonadati</taxon>
        <taxon>Pseudomonadota</taxon>
        <taxon>Betaproteobacteria</taxon>
        <taxon>Burkholderiales</taxon>
        <taxon>Oxalobacteraceae</taxon>
        <taxon>Herbaspirillum</taxon>
    </lineage>
</organism>
<name>A0A7V8FZG9_9BURK</name>
<protein>
    <recommendedName>
        <fullName evidence="4">NfeD family protein</fullName>
    </recommendedName>
</protein>
<evidence type="ECO:0000256" key="1">
    <source>
        <dbReference type="SAM" id="Phobius"/>
    </source>
</evidence>
<sequence length="144" mass="15380">MTAWALWFVLAGVLIGAELFTGTFYLLMIALGLAAGGAAALSGALLEWQLLVAAVVGIAAVLLLRRSRFGRLRKGDAGSDPNVILDIGQTVEVAAWQEHGSHYVARVPYRGAMWDVELQSGHSALPGAYVIREIRGSRLLVAPR</sequence>
<gene>
    <name evidence="2" type="ORF">GAK35_00619</name>
</gene>
<dbReference type="Proteomes" id="UP000462435">
    <property type="component" value="Unassembled WGS sequence"/>
</dbReference>
<proteinExistence type="predicted"/>
<keyword evidence="1" id="KW-0812">Transmembrane</keyword>
<reference evidence="3" key="1">
    <citation type="journal article" date="2020" name="MBio">
        <title>Horizontal gene transfer to a defensive symbiont with a reduced genome amongst a multipartite beetle microbiome.</title>
        <authorList>
            <person name="Waterworth S.C."/>
            <person name="Florez L.V."/>
            <person name="Rees E.R."/>
            <person name="Hertweck C."/>
            <person name="Kaltenpoth M."/>
            <person name="Kwan J.C."/>
        </authorList>
    </citation>
    <scope>NUCLEOTIDE SEQUENCE [LARGE SCALE GENOMIC DNA]</scope>
</reference>